<dbReference type="Pfam" id="PF00512">
    <property type="entry name" value="HisKA"/>
    <property type="match status" value="1"/>
</dbReference>
<dbReference type="Gene3D" id="1.10.287.130">
    <property type="match status" value="1"/>
</dbReference>
<keyword evidence="10" id="KW-1185">Reference proteome</keyword>
<feature type="domain" description="Histidine kinase" evidence="5">
    <location>
        <begin position="310"/>
        <end position="530"/>
    </location>
</feature>
<feature type="domain" description="PAC" evidence="8">
    <location>
        <begin position="220"/>
        <end position="272"/>
    </location>
</feature>
<dbReference type="SMART" id="SM00448">
    <property type="entry name" value="REC"/>
    <property type="match status" value="1"/>
</dbReference>
<evidence type="ECO:0000313" key="9">
    <source>
        <dbReference type="EMBL" id="SEI91780.1"/>
    </source>
</evidence>
<feature type="modified residue" description="4-aspartylphosphate" evidence="4">
    <location>
        <position position="603"/>
    </location>
</feature>
<proteinExistence type="predicted"/>
<sequence>MIPHLSERILVLAPLGRDAQVAAAILAEAGLRSLSCPSLAKLVEGMAAGAGTALVTEESLLQADLHPLAAWLEAQPQWSDFPFILVTSRGGIERNPAAGRLLTVLGNVTFLERPFHPTTLVSLAQAALRGRRRQYEARERLAALHDSEQRFRAAIQAVQGVLWSTNAKGEMVGEQPGWSELTGQSQDEYANGGWIAAVHPYDVQRTLDTWGAAVAEKRAYQFEHRLRTREGHWRIFSVRAIPAFDREGAIREWVGVHTDVTEQRATEQSLRVLTATLEQRVREETAARQEALAKLHEAQKLETIGQLTGGVAHDFNNLLMPITGALDLLQRRYADADARAGRLIDGALQSAERAKILVQRLLGFARRQSLQTQPVDMVSLLEGMRDLIRSSVGSTIELHTSFGADLPQALADPNQLELALLNLCVNARDAMPRGGTLTIGADVVVPGPGEPELPMRDYVRICVIDTGTGMDQDTLVRAVEPFFSTKETGRGTGLGLSMVHGLAGQLGGHFAIASTPGEGTRVELWLPVASAATPSARRAVHPARPDDGGRRLDVLLVDDEQLVRDGTAALLRELGHEVVEASGGAEALEKLQGGLHVDVVVTDYKMPRMDGAELARRLHRSQPRLPVLLITGYSGQAEETHGLFRLAKPFRQADIADALAELVPVMNPAHKAETATREARI</sequence>
<name>A0A1H6UTZ7_9GAMM</name>
<evidence type="ECO:0000259" key="7">
    <source>
        <dbReference type="PROSITE" id="PS50112"/>
    </source>
</evidence>
<dbReference type="Pfam" id="PF02518">
    <property type="entry name" value="HATPase_c"/>
    <property type="match status" value="1"/>
</dbReference>
<dbReference type="InterPro" id="IPR005467">
    <property type="entry name" value="His_kinase_dom"/>
</dbReference>
<dbReference type="InterPro" id="IPR000014">
    <property type="entry name" value="PAS"/>
</dbReference>
<dbReference type="PANTHER" id="PTHR43065">
    <property type="entry name" value="SENSOR HISTIDINE KINASE"/>
    <property type="match status" value="1"/>
</dbReference>
<dbReference type="CDD" id="cd00130">
    <property type="entry name" value="PAS"/>
    <property type="match status" value="1"/>
</dbReference>
<reference evidence="9 10" key="1">
    <citation type="submission" date="2016-10" db="EMBL/GenBank/DDBJ databases">
        <authorList>
            <person name="de Groot N.N."/>
        </authorList>
    </citation>
    <scope>NUCLEOTIDE SEQUENCE [LARGE SCALE GENOMIC DNA]</scope>
    <source>
        <strain evidence="9 10">DSM 26515</strain>
    </source>
</reference>
<accession>A0A1H6UTZ7</accession>
<dbReference type="STRING" id="529704.SAMN02927913_1693"/>
<dbReference type="InterPro" id="IPR003661">
    <property type="entry name" value="HisK_dim/P_dom"/>
</dbReference>
<feature type="domain" description="PAS" evidence="7">
    <location>
        <begin position="147"/>
        <end position="217"/>
    </location>
</feature>
<feature type="domain" description="Response regulatory" evidence="6">
    <location>
        <begin position="553"/>
        <end position="663"/>
    </location>
</feature>
<dbReference type="InterPro" id="IPR004358">
    <property type="entry name" value="Sig_transdc_His_kin-like_C"/>
</dbReference>
<dbReference type="PROSITE" id="PS50112">
    <property type="entry name" value="PAS"/>
    <property type="match status" value="1"/>
</dbReference>
<dbReference type="InterPro" id="IPR036097">
    <property type="entry name" value="HisK_dim/P_sf"/>
</dbReference>
<comment type="catalytic activity">
    <reaction evidence="1">
        <text>ATP + protein L-histidine = ADP + protein N-phospho-L-histidine.</text>
        <dbReference type="EC" id="2.7.13.3"/>
    </reaction>
</comment>
<gene>
    <name evidence="9" type="ORF">SAMN04487997_2034</name>
</gene>
<dbReference type="Pfam" id="PF00072">
    <property type="entry name" value="Response_reg"/>
    <property type="match status" value="1"/>
</dbReference>
<organism evidence="9 10">
    <name type="scientific">Frateuria terrea</name>
    <dbReference type="NCBI Taxonomy" id="529704"/>
    <lineage>
        <taxon>Bacteria</taxon>
        <taxon>Pseudomonadati</taxon>
        <taxon>Pseudomonadota</taxon>
        <taxon>Gammaproteobacteria</taxon>
        <taxon>Lysobacterales</taxon>
        <taxon>Rhodanobacteraceae</taxon>
        <taxon>Frateuria</taxon>
    </lineage>
</organism>
<dbReference type="InterPro" id="IPR011006">
    <property type="entry name" value="CheY-like_superfamily"/>
</dbReference>
<dbReference type="RefSeq" id="WP_091335899.1">
    <property type="nucleotide sequence ID" value="NZ_FNYC01000003.1"/>
</dbReference>
<dbReference type="EMBL" id="FNYC01000003">
    <property type="protein sequence ID" value="SEI91780.1"/>
    <property type="molecule type" value="Genomic_DNA"/>
</dbReference>
<dbReference type="CDD" id="cd00082">
    <property type="entry name" value="HisKA"/>
    <property type="match status" value="1"/>
</dbReference>
<dbReference type="PRINTS" id="PR00344">
    <property type="entry name" value="BCTRLSENSOR"/>
</dbReference>
<dbReference type="Gene3D" id="3.40.50.2300">
    <property type="match status" value="1"/>
</dbReference>
<evidence type="ECO:0000259" key="5">
    <source>
        <dbReference type="PROSITE" id="PS50109"/>
    </source>
</evidence>
<dbReference type="Proteomes" id="UP000199420">
    <property type="component" value="Unassembled WGS sequence"/>
</dbReference>
<dbReference type="NCBIfam" id="TIGR00229">
    <property type="entry name" value="sensory_box"/>
    <property type="match status" value="1"/>
</dbReference>
<dbReference type="Pfam" id="PF08447">
    <property type="entry name" value="PAS_3"/>
    <property type="match status" value="1"/>
</dbReference>
<dbReference type="SMART" id="SM00086">
    <property type="entry name" value="PAC"/>
    <property type="match status" value="1"/>
</dbReference>
<evidence type="ECO:0000313" key="10">
    <source>
        <dbReference type="Proteomes" id="UP000199420"/>
    </source>
</evidence>
<dbReference type="EC" id="2.7.13.3" evidence="2"/>
<dbReference type="InterPro" id="IPR001789">
    <property type="entry name" value="Sig_transdc_resp-reg_receiver"/>
</dbReference>
<dbReference type="SUPFAM" id="SSF52172">
    <property type="entry name" value="CheY-like"/>
    <property type="match status" value="2"/>
</dbReference>
<dbReference type="InterPro" id="IPR001610">
    <property type="entry name" value="PAC"/>
</dbReference>
<dbReference type="InterPro" id="IPR013655">
    <property type="entry name" value="PAS_fold_3"/>
</dbReference>
<dbReference type="PANTHER" id="PTHR43065:SF42">
    <property type="entry name" value="TWO-COMPONENT SENSOR PPRA"/>
    <property type="match status" value="1"/>
</dbReference>
<dbReference type="SMART" id="SM00388">
    <property type="entry name" value="HisKA"/>
    <property type="match status" value="1"/>
</dbReference>
<keyword evidence="3 4" id="KW-0597">Phosphoprotein</keyword>
<dbReference type="SUPFAM" id="SSF55874">
    <property type="entry name" value="ATPase domain of HSP90 chaperone/DNA topoisomerase II/histidine kinase"/>
    <property type="match status" value="1"/>
</dbReference>
<evidence type="ECO:0000256" key="2">
    <source>
        <dbReference type="ARBA" id="ARBA00012438"/>
    </source>
</evidence>
<dbReference type="Gene3D" id="3.30.565.10">
    <property type="entry name" value="Histidine kinase-like ATPase, C-terminal domain"/>
    <property type="match status" value="1"/>
</dbReference>
<dbReference type="OrthoDB" id="9770473at2"/>
<dbReference type="PROSITE" id="PS50110">
    <property type="entry name" value="RESPONSE_REGULATORY"/>
    <property type="match status" value="1"/>
</dbReference>
<dbReference type="SUPFAM" id="SSF47384">
    <property type="entry name" value="Homodimeric domain of signal transducing histidine kinase"/>
    <property type="match status" value="1"/>
</dbReference>
<protein>
    <recommendedName>
        <fullName evidence="2">histidine kinase</fullName>
        <ecNumber evidence="2">2.7.13.3</ecNumber>
    </recommendedName>
</protein>
<evidence type="ECO:0000259" key="6">
    <source>
        <dbReference type="PROSITE" id="PS50110"/>
    </source>
</evidence>
<dbReference type="InterPro" id="IPR000700">
    <property type="entry name" value="PAS-assoc_C"/>
</dbReference>
<dbReference type="FunFam" id="3.30.450.20:FF:000099">
    <property type="entry name" value="Sensory box sensor histidine kinase"/>
    <property type="match status" value="1"/>
</dbReference>
<dbReference type="InterPro" id="IPR035965">
    <property type="entry name" value="PAS-like_dom_sf"/>
</dbReference>
<dbReference type="InterPro" id="IPR036890">
    <property type="entry name" value="HATPase_C_sf"/>
</dbReference>
<evidence type="ECO:0000259" key="8">
    <source>
        <dbReference type="PROSITE" id="PS50113"/>
    </source>
</evidence>
<dbReference type="SUPFAM" id="SSF55785">
    <property type="entry name" value="PYP-like sensor domain (PAS domain)"/>
    <property type="match status" value="1"/>
</dbReference>
<dbReference type="PROSITE" id="PS50113">
    <property type="entry name" value="PAC"/>
    <property type="match status" value="1"/>
</dbReference>
<dbReference type="PROSITE" id="PS50109">
    <property type="entry name" value="HIS_KIN"/>
    <property type="match status" value="1"/>
</dbReference>
<dbReference type="Gene3D" id="3.30.450.20">
    <property type="entry name" value="PAS domain"/>
    <property type="match status" value="1"/>
</dbReference>
<evidence type="ECO:0000256" key="4">
    <source>
        <dbReference type="PROSITE-ProRule" id="PRU00169"/>
    </source>
</evidence>
<dbReference type="AlphaFoldDB" id="A0A1H6UTZ7"/>
<evidence type="ECO:0000256" key="1">
    <source>
        <dbReference type="ARBA" id="ARBA00000085"/>
    </source>
</evidence>
<dbReference type="SMART" id="SM00387">
    <property type="entry name" value="HATPase_c"/>
    <property type="match status" value="1"/>
</dbReference>
<evidence type="ECO:0000256" key="3">
    <source>
        <dbReference type="ARBA" id="ARBA00022553"/>
    </source>
</evidence>
<dbReference type="GO" id="GO:0000155">
    <property type="term" value="F:phosphorelay sensor kinase activity"/>
    <property type="evidence" value="ECO:0007669"/>
    <property type="project" value="InterPro"/>
</dbReference>
<dbReference type="InterPro" id="IPR003594">
    <property type="entry name" value="HATPase_dom"/>
</dbReference>